<dbReference type="InterPro" id="IPR015956">
    <property type="entry name" value="Peniciliin-bd_prot_C_sf"/>
</dbReference>
<evidence type="ECO:0000259" key="14">
    <source>
        <dbReference type="SMART" id="SM00936"/>
    </source>
</evidence>
<dbReference type="InterPro" id="IPR012338">
    <property type="entry name" value="Beta-lactam/transpept-like"/>
</dbReference>
<evidence type="ECO:0000256" key="2">
    <source>
        <dbReference type="ARBA" id="ARBA00004752"/>
    </source>
</evidence>
<keyword evidence="7" id="KW-0732">Signal</keyword>
<keyword evidence="6" id="KW-0645">Protease</keyword>
<keyword evidence="8 15" id="KW-0378">Hydrolase</keyword>
<dbReference type="EC" id="3.4.16.4" evidence="4"/>
<sequence>MKNLWLTCVFVASGGLRQGKLGGFMRKAIHRSIISLAGAAAFAFLGGDPAQSQTAPFIAKAEQAYMIDAETGTVLLSQNENQSFPPASLAKLMTVEVVLDALSKGQVTPETPYPVSEYAWRTGGAPSRTSTMFAALKSSVSINDLLTGIIVQNANDGCIIIAEGMAGSDPAFAKRMTVRAGELGMNRSTFANSTGLPDPGNQTSAKDMVRLAQHLHDTYPDRYGLFTRPDFEWNRIFQRNKNSLLGNGIDGLGLGFAEGSGFAAVVSAEREGRRVYLALAGIVDDKTRQEEARRVVDWGLTAFEKRHLFARDEAVGSVSVYGGNVSHIDLSPREDVSVLVPVNNPERISGRIVYRWPLNAPLDSGANVATLKVFSGERLLREVPLYTKAAVGKGTLTQNATGALKELLLFWL</sequence>
<evidence type="ECO:0000256" key="8">
    <source>
        <dbReference type="ARBA" id="ARBA00022801"/>
    </source>
</evidence>
<dbReference type="PANTHER" id="PTHR21581">
    <property type="entry name" value="D-ALANYL-D-ALANINE CARBOXYPEPTIDASE"/>
    <property type="match status" value="1"/>
</dbReference>
<dbReference type="PRINTS" id="PR00725">
    <property type="entry name" value="DADACBPTASE1"/>
</dbReference>
<evidence type="ECO:0000256" key="13">
    <source>
        <dbReference type="RuleBase" id="RU004016"/>
    </source>
</evidence>
<gene>
    <name evidence="15" type="ORF">AGR13a_Cc170297</name>
</gene>
<dbReference type="InterPro" id="IPR018044">
    <property type="entry name" value="Peptidase_S11"/>
</dbReference>
<dbReference type="InterPro" id="IPR001967">
    <property type="entry name" value="Peptidase_S11_N"/>
</dbReference>
<evidence type="ECO:0000313" key="16">
    <source>
        <dbReference type="Proteomes" id="UP000191812"/>
    </source>
</evidence>
<proteinExistence type="inferred from homology"/>
<dbReference type="Pfam" id="PF07943">
    <property type="entry name" value="PBP5_C"/>
    <property type="match status" value="1"/>
</dbReference>
<dbReference type="EMBL" id="FBWH01000009">
    <property type="protein sequence ID" value="CUX14160.1"/>
    <property type="molecule type" value="Genomic_DNA"/>
</dbReference>
<dbReference type="SUPFAM" id="SSF56601">
    <property type="entry name" value="beta-lactamase/transpeptidase-like"/>
    <property type="match status" value="1"/>
</dbReference>
<evidence type="ECO:0000256" key="1">
    <source>
        <dbReference type="ARBA" id="ARBA00003217"/>
    </source>
</evidence>
<accession>A0ABP2BD87</accession>
<comment type="catalytic activity">
    <reaction evidence="12">
        <text>Preferential cleavage: (Ac)2-L-Lys-D-Ala-|-D-Ala. Also transpeptidation of peptidyl-alanyl moieties that are N-acyl substituents of D-alanine.</text>
        <dbReference type="EC" id="3.4.16.4"/>
    </reaction>
</comment>
<name>A0ABP2BD87_9HYPH</name>
<keyword evidence="9" id="KW-0133">Cell shape</keyword>
<dbReference type="PANTHER" id="PTHR21581:SF6">
    <property type="entry name" value="TRAFFICKING PROTEIN PARTICLE COMPLEX SUBUNIT 12"/>
    <property type="match status" value="1"/>
</dbReference>
<evidence type="ECO:0000256" key="4">
    <source>
        <dbReference type="ARBA" id="ARBA00012448"/>
    </source>
</evidence>
<comment type="pathway">
    <text evidence="2">Cell wall biogenesis; peptidoglycan biosynthesis.</text>
</comment>
<dbReference type="SMART" id="SM00936">
    <property type="entry name" value="PBP5_C"/>
    <property type="match status" value="1"/>
</dbReference>
<keyword evidence="16" id="KW-1185">Reference proteome</keyword>
<dbReference type="InterPro" id="IPR037167">
    <property type="entry name" value="Peptidase_S11_C_sf"/>
</dbReference>
<evidence type="ECO:0000256" key="6">
    <source>
        <dbReference type="ARBA" id="ARBA00022670"/>
    </source>
</evidence>
<evidence type="ECO:0000256" key="7">
    <source>
        <dbReference type="ARBA" id="ARBA00022729"/>
    </source>
</evidence>
<evidence type="ECO:0000256" key="3">
    <source>
        <dbReference type="ARBA" id="ARBA00007164"/>
    </source>
</evidence>
<dbReference type="Gene3D" id="2.60.410.10">
    <property type="entry name" value="D-Ala-D-Ala carboxypeptidase, C-terminal domain"/>
    <property type="match status" value="1"/>
</dbReference>
<comment type="caution">
    <text evidence="15">The sequence shown here is derived from an EMBL/GenBank/DDBJ whole genome shotgun (WGS) entry which is preliminary data.</text>
</comment>
<evidence type="ECO:0000256" key="12">
    <source>
        <dbReference type="ARBA" id="ARBA00034000"/>
    </source>
</evidence>
<evidence type="ECO:0000256" key="5">
    <source>
        <dbReference type="ARBA" id="ARBA00022645"/>
    </source>
</evidence>
<dbReference type="Pfam" id="PF00768">
    <property type="entry name" value="Peptidase_S11"/>
    <property type="match status" value="1"/>
</dbReference>
<comment type="function">
    <text evidence="1">Removes C-terminal D-alanyl residues from sugar-peptide cell wall precursors.</text>
</comment>
<protein>
    <recommendedName>
        <fullName evidence="4">serine-type D-Ala-D-Ala carboxypeptidase</fullName>
        <ecNumber evidence="4">3.4.16.4</ecNumber>
    </recommendedName>
</protein>
<keyword evidence="5 15" id="KW-0121">Carboxypeptidase</keyword>
<organism evidence="15 16">
    <name type="scientific">Agrobacterium genomosp. 13 str. CFBP 6927</name>
    <dbReference type="NCBI Taxonomy" id="1183428"/>
    <lineage>
        <taxon>Bacteria</taxon>
        <taxon>Pseudomonadati</taxon>
        <taxon>Pseudomonadota</taxon>
        <taxon>Alphaproteobacteria</taxon>
        <taxon>Hyphomicrobiales</taxon>
        <taxon>Rhizobiaceae</taxon>
        <taxon>Rhizobium/Agrobacterium group</taxon>
        <taxon>Agrobacterium</taxon>
        <taxon>Agrobacterium tumefaciens complex</taxon>
    </lineage>
</organism>
<keyword evidence="10" id="KW-0573">Peptidoglycan synthesis</keyword>
<feature type="domain" description="Peptidase S11 D-Ala-D-Ala carboxypeptidase A C-terminal" evidence="14">
    <location>
        <begin position="303"/>
        <end position="393"/>
    </location>
</feature>
<reference evidence="15 16" key="1">
    <citation type="submission" date="2016-01" db="EMBL/GenBank/DDBJ databases">
        <authorList>
            <person name="Regsiter A."/>
            <person name="william w."/>
        </authorList>
    </citation>
    <scope>NUCLEOTIDE SEQUENCE [LARGE SCALE GENOMIC DNA]</scope>
    <source>
        <strain evidence="15 16">CFBP 6927</strain>
    </source>
</reference>
<comment type="similarity">
    <text evidence="3 13">Belongs to the peptidase S11 family.</text>
</comment>
<dbReference type="Gene3D" id="3.40.710.10">
    <property type="entry name" value="DD-peptidase/beta-lactamase superfamily"/>
    <property type="match status" value="1"/>
</dbReference>
<dbReference type="GO" id="GO:0009002">
    <property type="term" value="F:serine-type D-Ala-D-Ala carboxypeptidase activity"/>
    <property type="evidence" value="ECO:0007669"/>
    <property type="project" value="UniProtKB-EC"/>
</dbReference>
<keyword evidence="11" id="KW-0961">Cell wall biogenesis/degradation</keyword>
<dbReference type="Proteomes" id="UP000191812">
    <property type="component" value="Unassembled WGS sequence"/>
</dbReference>
<dbReference type="SUPFAM" id="SSF69189">
    <property type="entry name" value="Penicillin-binding protein associated domain"/>
    <property type="match status" value="1"/>
</dbReference>
<evidence type="ECO:0000256" key="11">
    <source>
        <dbReference type="ARBA" id="ARBA00023316"/>
    </source>
</evidence>
<dbReference type="InterPro" id="IPR012907">
    <property type="entry name" value="Peptidase_S11_C"/>
</dbReference>
<evidence type="ECO:0000313" key="15">
    <source>
        <dbReference type="EMBL" id="CUX14160.1"/>
    </source>
</evidence>
<evidence type="ECO:0000256" key="10">
    <source>
        <dbReference type="ARBA" id="ARBA00022984"/>
    </source>
</evidence>
<evidence type="ECO:0000256" key="9">
    <source>
        <dbReference type="ARBA" id="ARBA00022960"/>
    </source>
</evidence>